<keyword evidence="6" id="KW-1185">Reference proteome</keyword>
<dbReference type="Gene3D" id="3.40.50.150">
    <property type="entry name" value="Vaccinia Virus protein VP39"/>
    <property type="match status" value="1"/>
</dbReference>
<evidence type="ECO:0000256" key="2">
    <source>
        <dbReference type="ARBA" id="ARBA00022679"/>
    </source>
</evidence>
<dbReference type="Pfam" id="PF03492">
    <property type="entry name" value="Methyltransf_7"/>
    <property type="match status" value="1"/>
</dbReference>
<sequence length="380" mass="42117">MDKETPLTEVAEVLHMNSGTGGTSYATNSLLQQTVIRMTRPITEEAIRKLHTSMSFPAKLAVADLGCSSGPNALFVVSDLIKFVGRLCDEQAHCKYPEFHVFLNDLPGNDFNTIFRSVQSFQERLNSEYSVFINGVPGSFYGRLFPADSLHFVHSSYSLHWLSRVPEQVVEANKGNIHMARSSPEGVLVAYYRQFQSDFGSFLKCRAVELVAGGRMVLTYLGRRSEERDSREAGYIWELLSIALNQMASQGIIDQEKLDSFNIPQYMPSPTEVEAEVKRQGSFAIDRLEVSDVSWAVCNGELSGTDECNMENGAGYNVANCIRAVAEPLLVSHFGAGGVEVIDEVFRRYAAIVSERMANEKTEFVNVIASLSKKLASPAH</sequence>
<keyword evidence="3" id="KW-0479">Metal-binding</keyword>
<dbReference type="PANTHER" id="PTHR31009">
    <property type="entry name" value="S-ADENOSYL-L-METHIONINE:CARBOXYL METHYLTRANSFERASE FAMILY PROTEIN"/>
    <property type="match status" value="1"/>
</dbReference>
<accession>A0AAV2C9M0</accession>
<reference evidence="5 6" key="1">
    <citation type="submission" date="2024-04" db="EMBL/GenBank/DDBJ databases">
        <authorList>
            <person name="Fracassetti M."/>
        </authorList>
    </citation>
    <scope>NUCLEOTIDE SEQUENCE [LARGE SCALE GENOMIC DNA]</scope>
</reference>
<gene>
    <name evidence="5" type="ORF">LTRI10_LOCUS1134</name>
</gene>
<dbReference type="EMBL" id="OZ034813">
    <property type="protein sequence ID" value="CAL1353217.1"/>
    <property type="molecule type" value="Genomic_DNA"/>
</dbReference>
<keyword evidence="1" id="KW-0489">Methyltransferase</keyword>
<dbReference type="GO" id="GO:0008168">
    <property type="term" value="F:methyltransferase activity"/>
    <property type="evidence" value="ECO:0007669"/>
    <property type="project" value="UniProtKB-KW"/>
</dbReference>
<dbReference type="GO" id="GO:0032259">
    <property type="term" value="P:methylation"/>
    <property type="evidence" value="ECO:0007669"/>
    <property type="project" value="UniProtKB-KW"/>
</dbReference>
<keyword evidence="4" id="KW-0460">Magnesium</keyword>
<dbReference type="GO" id="GO:0046872">
    <property type="term" value="F:metal ion binding"/>
    <property type="evidence" value="ECO:0007669"/>
    <property type="project" value="UniProtKB-KW"/>
</dbReference>
<evidence type="ECO:0000313" key="5">
    <source>
        <dbReference type="EMBL" id="CAL1353217.1"/>
    </source>
</evidence>
<evidence type="ECO:0000256" key="3">
    <source>
        <dbReference type="ARBA" id="ARBA00022723"/>
    </source>
</evidence>
<dbReference type="InterPro" id="IPR042086">
    <property type="entry name" value="MeTrfase_capping"/>
</dbReference>
<evidence type="ECO:0000313" key="6">
    <source>
        <dbReference type="Proteomes" id="UP001497516"/>
    </source>
</evidence>
<evidence type="ECO:0000256" key="1">
    <source>
        <dbReference type="ARBA" id="ARBA00022603"/>
    </source>
</evidence>
<dbReference type="InterPro" id="IPR029063">
    <property type="entry name" value="SAM-dependent_MTases_sf"/>
</dbReference>
<dbReference type="SUPFAM" id="SSF53335">
    <property type="entry name" value="S-adenosyl-L-methionine-dependent methyltransferases"/>
    <property type="match status" value="1"/>
</dbReference>
<proteinExistence type="predicted"/>
<dbReference type="Proteomes" id="UP001497516">
    <property type="component" value="Chromosome 1"/>
</dbReference>
<dbReference type="Gene3D" id="1.10.1200.270">
    <property type="entry name" value="Methyltransferase, alpha-helical capping domain"/>
    <property type="match status" value="1"/>
</dbReference>
<name>A0AAV2C9M0_9ROSI</name>
<organism evidence="5 6">
    <name type="scientific">Linum trigynum</name>
    <dbReference type="NCBI Taxonomy" id="586398"/>
    <lineage>
        <taxon>Eukaryota</taxon>
        <taxon>Viridiplantae</taxon>
        <taxon>Streptophyta</taxon>
        <taxon>Embryophyta</taxon>
        <taxon>Tracheophyta</taxon>
        <taxon>Spermatophyta</taxon>
        <taxon>Magnoliopsida</taxon>
        <taxon>eudicotyledons</taxon>
        <taxon>Gunneridae</taxon>
        <taxon>Pentapetalae</taxon>
        <taxon>rosids</taxon>
        <taxon>fabids</taxon>
        <taxon>Malpighiales</taxon>
        <taxon>Linaceae</taxon>
        <taxon>Linum</taxon>
    </lineage>
</organism>
<dbReference type="InterPro" id="IPR005299">
    <property type="entry name" value="MeTrfase_7"/>
</dbReference>
<dbReference type="AlphaFoldDB" id="A0AAV2C9M0"/>
<evidence type="ECO:0000256" key="4">
    <source>
        <dbReference type="ARBA" id="ARBA00022842"/>
    </source>
</evidence>
<protein>
    <submittedName>
        <fullName evidence="5">Uncharacterized protein</fullName>
    </submittedName>
</protein>
<keyword evidence="2" id="KW-0808">Transferase</keyword>